<dbReference type="KEGG" id="srd:SD10_14210"/>
<dbReference type="PROSITE" id="PS00041">
    <property type="entry name" value="HTH_ARAC_FAMILY_1"/>
    <property type="match status" value="1"/>
</dbReference>
<evidence type="ECO:0000256" key="3">
    <source>
        <dbReference type="ARBA" id="ARBA00023163"/>
    </source>
</evidence>
<dbReference type="AlphaFoldDB" id="A0A0E4A1R7"/>
<proteinExistence type="predicted"/>
<dbReference type="EMBL" id="CP010429">
    <property type="protein sequence ID" value="AKD58533.1"/>
    <property type="molecule type" value="Genomic_DNA"/>
</dbReference>
<dbReference type="Pfam" id="PF12833">
    <property type="entry name" value="HTH_18"/>
    <property type="match status" value="1"/>
</dbReference>
<dbReference type="SUPFAM" id="SSF46689">
    <property type="entry name" value="Homeodomain-like"/>
    <property type="match status" value="1"/>
</dbReference>
<dbReference type="PANTHER" id="PTHR47893">
    <property type="entry name" value="REGULATORY PROTEIN PCHR"/>
    <property type="match status" value="1"/>
</dbReference>
<dbReference type="InterPro" id="IPR018062">
    <property type="entry name" value="HTH_AraC-typ_CS"/>
</dbReference>
<dbReference type="PANTHER" id="PTHR47893:SF1">
    <property type="entry name" value="REGULATORY PROTEIN PCHR"/>
    <property type="match status" value="1"/>
</dbReference>
<keyword evidence="2" id="KW-0238">DNA-binding</keyword>
<dbReference type="PROSITE" id="PS01124">
    <property type="entry name" value="HTH_ARAC_FAMILY_2"/>
    <property type="match status" value="1"/>
</dbReference>
<dbReference type="HOGENOM" id="CLU_052345_5_0_10"/>
<evidence type="ECO:0000313" key="6">
    <source>
        <dbReference type="Proteomes" id="UP000033054"/>
    </source>
</evidence>
<keyword evidence="6" id="KW-1185">Reference proteome</keyword>
<dbReference type="SMART" id="SM00342">
    <property type="entry name" value="HTH_ARAC"/>
    <property type="match status" value="1"/>
</dbReference>
<reference evidence="5 6" key="1">
    <citation type="journal article" date="2014" name="Curr. Microbiol.">
        <title>Spirosoma radiotolerans sp. nov., a gamma-radiation-resistant bacterium isolated from gamma ray-irradiated soil.</title>
        <authorList>
            <person name="Lee J.J."/>
            <person name="Srinivasan S."/>
            <person name="Lim S."/>
            <person name="Joe M."/>
            <person name="Im S."/>
            <person name="Bae S.I."/>
            <person name="Park K.R."/>
            <person name="Han J.H."/>
            <person name="Park S.H."/>
            <person name="Joo B.M."/>
            <person name="Park S.J."/>
            <person name="Kim M.K."/>
        </authorList>
    </citation>
    <scope>NUCLEOTIDE SEQUENCE [LARGE SCALE GENOMIC DNA]</scope>
    <source>
        <strain evidence="5 6">DG5A</strain>
    </source>
</reference>
<dbReference type="PATRIC" id="fig|1379870.5.peg.3090"/>
<dbReference type="InterPro" id="IPR053142">
    <property type="entry name" value="PchR_regulatory_protein"/>
</dbReference>
<dbReference type="STRING" id="1379870.SD10_14210"/>
<evidence type="ECO:0000256" key="2">
    <source>
        <dbReference type="ARBA" id="ARBA00023125"/>
    </source>
</evidence>
<dbReference type="InterPro" id="IPR018060">
    <property type="entry name" value="HTH_AraC"/>
</dbReference>
<protein>
    <recommendedName>
        <fullName evidence="4">HTH araC/xylS-type domain-containing protein</fullName>
    </recommendedName>
</protein>
<dbReference type="Gene3D" id="1.10.10.60">
    <property type="entry name" value="Homeodomain-like"/>
    <property type="match status" value="2"/>
</dbReference>
<gene>
    <name evidence="5" type="ORF">SD10_14210</name>
</gene>
<accession>A0A0E4A1R7</accession>
<organism evidence="5 6">
    <name type="scientific">Spirosoma radiotolerans</name>
    <dbReference type="NCBI Taxonomy" id="1379870"/>
    <lineage>
        <taxon>Bacteria</taxon>
        <taxon>Pseudomonadati</taxon>
        <taxon>Bacteroidota</taxon>
        <taxon>Cytophagia</taxon>
        <taxon>Cytophagales</taxon>
        <taxon>Cytophagaceae</taxon>
        <taxon>Spirosoma</taxon>
    </lineage>
</organism>
<evidence type="ECO:0000313" key="5">
    <source>
        <dbReference type="EMBL" id="AKD58533.1"/>
    </source>
</evidence>
<sequence length="311" mass="35966">MAAMADRLGVQLSSEVHDDFLHSVELNNVQIFDFLPEFALMIRSMVSKKEFTFKRGAITAIKHGILIAFNNFFDDGLEETAPQKTALLEELPSIQIMSLQAGASIQLPKHSHRKLISVIISLDYLQSLLKEEHSRFIFLFGHENQFFIEEFMSADIVRVANEISSTRKQPALPAFFYRLKTVELLYFLFRDLRKRKESTYGNISVDELKAIYKVRDALMVKLNEPTPVKELVKIAGMNELKLRKLFTQVFGMGLYDYFQHIRMQEAARLLREENLTVSETGYRLGFSNLSHFTRLFEEHVGSKPKKWSMKG</sequence>
<name>A0A0E4A1R7_9BACT</name>
<evidence type="ECO:0000259" key="4">
    <source>
        <dbReference type="PROSITE" id="PS01124"/>
    </source>
</evidence>
<dbReference type="InterPro" id="IPR009057">
    <property type="entry name" value="Homeodomain-like_sf"/>
</dbReference>
<dbReference type="Proteomes" id="UP000033054">
    <property type="component" value="Chromosome"/>
</dbReference>
<dbReference type="GO" id="GO:0003700">
    <property type="term" value="F:DNA-binding transcription factor activity"/>
    <property type="evidence" value="ECO:0007669"/>
    <property type="project" value="InterPro"/>
</dbReference>
<feature type="domain" description="HTH araC/xylS-type" evidence="4">
    <location>
        <begin position="212"/>
        <end position="310"/>
    </location>
</feature>
<keyword evidence="3" id="KW-0804">Transcription</keyword>
<evidence type="ECO:0000256" key="1">
    <source>
        <dbReference type="ARBA" id="ARBA00023015"/>
    </source>
</evidence>
<dbReference type="GO" id="GO:0043565">
    <property type="term" value="F:sequence-specific DNA binding"/>
    <property type="evidence" value="ECO:0007669"/>
    <property type="project" value="InterPro"/>
</dbReference>
<keyword evidence="1" id="KW-0805">Transcription regulation</keyword>